<keyword evidence="2" id="KW-1185">Reference proteome</keyword>
<dbReference type="EnsemblPlants" id="ORUFI03G12610.1">
    <property type="protein sequence ID" value="ORUFI03G12610.1"/>
    <property type="gene ID" value="ORUFI03G12610"/>
</dbReference>
<name>A0A0E0NT50_ORYRU</name>
<reference evidence="1" key="2">
    <citation type="submission" date="2015-06" db="UniProtKB">
        <authorList>
            <consortium name="EnsemblPlants"/>
        </authorList>
    </citation>
    <scope>IDENTIFICATION</scope>
</reference>
<dbReference type="AlphaFoldDB" id="A0A0E0NT50"/>
<protein>
    <submittedName>
        <fullName evidence="1">Uncharacterized protein</fullName>
    </submittedName>
</protein>
<evidence type="ECO:0000313" key="2">
    <source>
        <dbReference type="Proteomes" id="UP000008022"/>
    </source>
</evidence>
<accession>A0A0E0NT50</accession>
<proteinExistence type="predicted"/>
<organism evidence="1 2">
    <name type="scientific">Oryza rufipogon</name>
    <name type="common">Brownbeard rice</name>
    <name type="synonym">Asian wild rice</name>
    <dbReference type="NCBI Taxonomy" id="4529"/>
    <lineage>
        <taxon>Eukaryota</taxon>
        <taxon>Viridiplantae</taxon>
        <taxon>Streptophyta</taxon>
        <taxon>Embryophyta</taxon>
        <taxon>Tracheophyta</taxon>
        <taxon>Spermatophyta</taxon>
        <taxon>Magnoliopsida</taxon>
        <taxon>Liliopsida</taxon>
        <taxon>Poales</taxon>
        <taxon>Poaceae</taxon>
        <taxon>BOP clade</taxon>
        <taxon>Oryzoideae</taxon>
        <taxon>Oryzeae</taxon>
        <taxon>Oryzinae</taxon>
        <taxon>Oryza</taxon>
    </lineage>
</organism>
<dbReference type="HOGENOM" id="CLU_2816930_0_0_1"/>
<reference evidence="2" key="1">
    <citation type="submission" date="2013-06" db="EMBL/GenBank/DDBJ databases">
        <authorList>
            <person name="Zhao Q."/>
        </authorList>
    </citation>
    <scope>NUCLEOTIDE SEQUENCE</scope>
    <source>
        <strain evidence="2">cv. W1943</strain>
    </source>
</reference>
<dbReference type="Gramene" id="ORUFI03G12610.1">
    <property type="protein sequence ID" value="ORUFI03G12610.1"/>
    <property type="gene ID" value="ORUFI03G12610"/>
</dbReference>
<dbReference type="Proteomes" id="UP000008022">
    <property type="component" value="Unassembled WGS sequence"/>
</dbReference>
<evidence type="ECO:0000313" key="1">
    <source>
        <dbReference type="EnsemblPlants" id="ORUFI03G12610.1"/>
    </source>
</evidence>
<sequence>MPRTLSITRDFLYIRQHISPLCKYSQIAYLMSYSYGLIPINSKHDIHACQIFKGNCPSTSNPQQTKP</sequence>